<evidence type="ECO:0000256" key="5">
    <source>
        <dbReference type="PROSITE-ProRule" id="PRU00742"/>
    </source>
</evidence>
<dbReference type="CDD" id="cd09988">
    <property type="entry name" value="Formimidoylglutamase"/>
    <property type="match status" value="1"/>
</dbReference>
<dbReference type="PANTHER" id="PTHR11358:SF35">
    <property type="entry name" value="FORMIMIDOYLGLUTAMASE"/>
    <property type="match status" value="1"/>
</dbReference>
<keyword evidence="4" id="KW-0464">Manganese</keyword>
<dbReference type="PANTHER" id="PTHR11358">
    <property type="entry name" value="ARGINASE/AGMATINASE"/>
    <property type="match status" value="1"/>
</dbReference>
<accession>A0A3D9H7F6</accession>
<comment type="similarity">
    <text evidence="5">Belongs to the arginase family.</text>
</comment>
<dbReference type="GO" id="GO:0046872">
    <property type="term" value="F:metal ion binding"/>
    <property type="evidence" value="ECO:0007669"/>
    <property type="project" value="UniProtKB-KW"/>
</dbReference>
<evidence type="ECO:0000256" key="2">
    <source>
        <dbReference type="ARBA" id="ARBA00022801"/>
    </source>
</evidence>
<dbReference type="AlphaFoldDB" id="A0A3D9H7F6"/>
<dbReference type="GO" id="GO:0006547">
    <property type="term" value="P:L-histidine metabolic process"/>
    <property type="evidence" value="ECO:0007669"/>
    <property type="project" value="UniProtKB-KW"/>
</dbReference>
<proteinExistence type="inferred from homology"/>
<evidence type="ECO:0000256" key="4">
    <source>
        <dbReference type="ARBA" id="ARBA00023211"/>
    </source>
</evidence>
<dbReference type="InterPro" id="IPR023696">
    <property type="entry name" value="Ureohydrolase_dom_sf"/>
</dbReference>
<evidence type="ECO:0000256" key="3">
    <source>
        <dbReference type="ARBA" id="ARBA00022808"/>
    </source>
</evidence>
<dbReference type="RefSeq" id="WP_115816702.1">
    <property type="nucleotide sequence ID" value="NZ_QRDV01000002.1"/>
</dbReference>
<keyword evidence="2" id="KW-0378">Hydrolase</keyword>
<dbReference type="Gene3D" id="3.40.800.10">
    <property type="entry name" value="Ureohydrolase domain"/>
    <property type="match status" value="1"/>
</dbReference>
<sequence length="339" mass="38303">MQHLILFTEKDKQHLLKKRKGETKFGEHIQLIPNLTNIYDDIVNLDVDYVIFGIKEDIGVYANLGQTGTYKAWKATLKVLLNIQSNSFTKAKRVLILGHLEYAEQREILLALDTSKKKELNKVRKFVEIIDKDVTNIVTSIVKAGKIPIVIGGGHNNAYGNIKGCALATNERINVVNFDAHSDFRSEEGRHSGNGFSYAFAEGFLKNYFIFGLHENYTSNKLFNTLKKIKNLKYNTYEGIEVRNELDFKSEIKIALDHVANKKFGIEIDCDAIKNIPSSAMTPSGFSVKKARQFVNFFGSHENATYLHICEAAPTKKTETKVGKLITYLITDFIRANGN</sequence>
<dbReference type="GO" id="GO:0008783">
    <property type="term" value="F:agmatinase activity"/>
    <property type="evidence" value="ECO:0007669"/>
    <property type="project" value="TreeGrafter"/>
</dbReference>
<dbReference type="PROSITE" id="PS51409">
    <property type="entry name" value="ARGINASE_2"/>
    <property type="match status" value="1"/>
</dbReference>
<dbReference type="Proteomes" id="UP000256980">
    <property type="component" value="Unassembled WGS sequence"/>
</dbReference>
<dbReference type="EMBL" id="QRDV01000002">
    <property type="protein sequence ID" value="RED45399.1"/>
    <property type="molecule type" value="Genomic_DNA"/>
</dbReference>
<organism evidence="6 7">
    <name type="scientific">Winogradskyella eximia</name>
    <dbReference type="NCBI Taxonomy" id="262006"/>
    <lineage>
        <taxon>Bacteria</taxon>
        <taxon>Pseudomonadati</taxon>
        <taxon>Bacteroidota</taxon>
        <taxon>Flavobacteriia</taxon>
        <taxon>Flavobacteriales</taxon>
        <taxon>Flavobacteriaceae</taxon>
        <taxon>Winogradskyella</taxon>
    </lineage>
</organism>
<dbReference type="OrthoDB" id="9788689at2"/>
<keyword evidence="3" id="KW-0369">Histidine metabolism</keyword>
<comment type="caution">
    <text evidence="6">The sequence shown here is derived from an EMBL/GenBank/DDBJ whole genome shotgun (WGS) entry which is preliminary data.</text>
</comment>
<keyword evidence="7" id="KW-1185">Reference proteome</keyword>
<dbReference type="SUPFAM" id="SSF52768">
    <property type="entry name" value="Arginase/deacetylase"/>
    <property type="match status" value="1"/>
</dbReference>
<name>A0A3D9H7F6_9FLAO</name>
<gene>
    <name evidence="6" type="ORF">DFQ10_102267</name>
</gene>
<evidence type="ECO:0000256" key="1">
    <source>
        <dbReference type="ARBA" id="ARBA00022723"/>
    </source>
</evidence>
<dbReference type="InterPro" id="IPR006035">
    <property type="entry name" value="Ureohydrolase"/>
</dbReference>
<dbReference type="Pfam" id="PF00491">
    <property type="entry name" value="Arginase"/>
    <property type="match status" value="1"/>
</dbReference>
<keyword evidence="1" id="KW-0479">Metal-binding</keyword>
<evidence type="ECO:0000313" key="6">
    <source>
        <dbReference type="EMBL" id="RED45399.1"/>
    </source>
</evidence>
<reference evidence="6 7" key="1">
    <citation type="submission" date="2018-07" db="EMBL/GenBank/DDBJ databases">
        <title>Genomic Encyclopedia of Type Strains, Phase III (KMG-III): the genomes of soil and plant-associated and newly described type strains.</title>
        <authorList>
            <person name="Whitman W."/>
        </authorList>
    </citation>
    <scope>NUCLEOTIDE SEQUENCE [LARGE SCALE GENOMIC DNA]</scope>
    <source>
        <strain evidence="6 7">CECT 7946</strain>
    </source>
</reference>
<dbReference type="GO" id="GO:0033389">
    <property type="term" value="P:putrescine biosynthetic process from arginine, via agmatine"/>
    <property type="evidence" value="ECO:0007669"/>
    <property type="project" value="TreeGrafter"/>
</dbReference>
<evidence type="ECO:0000313" key="7">
    <source>
        <dbReference type="Proteomes" id="UP000256980"/>
    </source>
</evidence>
<protein>
    <submittedName>
        <fullName evidence="6">Formiminoglutamase</fullName>
    </submittedName>
</protein>